<keyword evidence="3" id="KW-1185">Reference proteome</keyword>
<protein>
    <submittedName>
        <fullName evidence="2">Tripartite tricarboxylate transporter substrate binding protein</fullName>
    </submittedName>
</protein>
<dbReference type="EMBL" id="VTWH01000001">
    <property type="protein sequence ID" value="KAA0971948.1"/>
    <property type="molecule type" value="Genomic_DNA"/>
</dbReference>
<dbReference type="PANTHER" id="PTHR42928">
    <property type="entry name" value="TRICARBOXYLATE-BINDING PROTEIN"/>
    <property type="match status" value="1"/>
</dbReference>
<sequence>MCAGCHHGLVQRPQSPRHFRITTQPKEENAKVSLFSVIRTACVAAALLAGVSAAHAQDFPDRAITSIVAFGAGGSTDVAARSLVRFANEYIGQEIAVENRTGGAGAVGMLALANARPDGYTIGTVNFELLTFRPLERAPVGPDDVRFIMKVQSSPATLTVQADAPWNTLEEFIEDARKRPNELRIAASPPGAVWNVAAGLITSETNTEINVVPFDGGAQSAIALLGGQVDATTISVQEVIDHVTTGKLKVLATATEERHPALPDVPTFKEAGYDIVFGSWAAMAAPKDIPEERFQVLSAALKDMFDDERFQTFAAENGITLDYVAGDELAGQMEADAEKVAAILAAQGLTN</sequence>
<dbReference type="Proteomes" id="UP000324738">
    <property type="component" value="Unassembled WGS sequence"/>
</dbReference>
<evidence type="ECO:0000313" key="3">
    <source>
        <dbReference type="Proteomes" id="UP000324738"/>
    </source>
</evidence>
<dbReference type="InterPro" id="IPR005064">
    <property type="entry name" value="BUG"/>
</dbReference>
<evidence type="ECO:0000256" key="1">
    <source>
        <dbReference type="ARBA" id="ARBA00006987"/>
    </source>
</evidence>
<evidence type="ECO:0000313" key="2">
    <source>
        <dbReference type="EMBL" id="KAA0971948.1"/>
    </source>
</evidence>
<gene>
    <name evidence="2" type="ORF">FPY71_02145</name>
</gene>
<comment type="caution">
    <text evidence="2">The sequence shown here is derived from an EMBL/GenBank/DDBJ whole genome shotgun (WGS) entry which is preliminary data.</text>
</comment>
<dbReference type="OrthoDB" id="7250490at2"/>
<dbReference type="AlphaFoldDB" id="A0A5B0DZZ6"/>
<dbReference type="Gene3D" id="3.40.190.150">
    <property type="entry name" value="Bordetella uptake gene, domain 1"/>
    <property type="match status" value="1"/>
</dbReference>
<dbReference type="PANTHER" id="PTHR42928:SF5">
    <property type="entry name" value="BLR1237 PROTEIN"/>
    <property type="match status" value="1"/>
</dbReference>
<dbReference type="InterPro" id="IPR042100">
    <property type="entry name" value="Bug_dom1"/>
</dbReference>
<dbReference type="Gene3D" id="3.40.190.10">
    <property type="entry name" value="Periplasmic binding protein-like II"/>
    <property type="match status" value="1"/>
</dbReference>
<proteinExistence type="inferred from homology"/>
<reference evidence="2 3" key="1">
    <citation type="submission" date="2019-08" db="EMBL/GenBank/DDBJ databases">
        <title>Aureimonas fodiniaquatilis sp. nov., isolated from a coal mine wastewater.</title>
        <authorList>
            <person name="Kim W."/>
        </authorList>
    </citation>
    <scope>NUCLEOTIDE SEQUENCE [LARGE SCALE GENOMIC DNA]</scope>
    <source>
        <strain evidence="2 3">CAU 1482</strain>
    </source>
</reference>
<organism evidence="2 3">
    <name type="scientific">Aureimonas fodinaquatilis</name>
    <dbReference type="NCBI Taxonomy" id="2565783"/>
    <lineage>
        <taxon>Bacteria</taxon>
        <taxon>Pseudomonadati</taxon>
        <taxon>Pseudomonadota</taxon>
        <taxon>Alphaproteobacteria</taxon>
        <taxon>Hyphomicrobiales</taxon>
        <taxon>Aurantimonadaceae</taxon>
        <taxon>Aureimonas</taxon>
    </lineage>
</organism>
<dbReference type="PIRSF" id="PIRSF017082">
    <property type="entry name" value="YflP"/>
    <property type="match status" value="1"/>
</dbReference>
<dbReference type="SUPFAM" id="SSF53850">
    <property type="entry name" value="Periplasmic binding protein-like II"/>
    <property type="match status" value="1"/>
</dbReference>
<accession>A0A5B0DZZ6</accession>
<dbReference type="Pfam" id="PF03401">
    <property type="entry name" value="TctC"/>
    <property type="match status" value="1"/>
</dbReference>
<dbReference type="CDD" id="cd07012">
    <property type="entry name" value="PBP2_Bug_TTT"/>
    <property type="match status" value="1"/>
</dbReference>
<name>A0A5B0DZZ6_9HYPH</name>
<comment type="similarity">
    <text evidence="1">Belongs to the UPF0065 (bug) family.</text>
</comment>